<gene>
    <name evidence="3" type="ORF">CV83915_1p0099</name>
</gene>
<keyword evidence="1" id="KW-0175">Coiled coil</keyword>
<evidence type="ECO:0000313" key="4">
    <source>
        <dbReference type="Proteomes" id="UP000236551"/>
    </source>
</evidence>
<sequence>MRPAIFEPQQIIEAGLALQAEGRNITGFALRNRVGGGNPGRLKQVWDEYISSQTEVTTGPVAELPVEVAEEVKAVSSALAERISQLATELNDKAVRAAERRVAEVTRAAGEQTTQAERELADAAQTVDDLEETLDTLREEHSATLAALDDSRRKEQAQAVELAQLRERLAATERLLGESEKAGKEAAEQHRQQQADLQKRLDAAGNKLAEATTRHATDLQGVREQYAGEVKELKAQHARNESDLQRRLDAAEKKLAEAITNHAIEIKGIKEQHTGEIKELKAQHARSEKELQNRLDTELKARQAALDKALRDATDAREAKATLTGELQSLKTHNDQLAALLAGKK</sequence>
<dbReference type="EMBL" id="CP024975">
    <property type="protein sequence ID" value="ATZ29971.1"/>
    <property type="molecule type" value="Genomic_DNA"/>
</dbReference>
<geneLocation type="plasmid" evidence="4">
    <name>pcv839-15-p1</name>
</geneLocation>
<dbReference type="Pfam" id="PF11740">
    <property type="entry name" value="KfrA_N"/>
    <property type="match status" value="1"/>
</dbReference>
<proteinExistence type="predicted"/>
<evidence type="ECO:0000259" key="2">
    <source>
        <dbReference type="Pfam" id="PF11740"/>
    </source>
</evidence>
<reference evidence="3 4" key="1">
    <citation type="submission" date="2017-11" db="EMBL/GenBank/DDBJ databases">
        <title>Escherichia coli CV839-15 Genome sequencing and assembly.</title>
        <authorList>
            <person name="Li Z."/>
            <person name="Song N."/>
            <person name="Li W."/>
            <person name="Philip H.R."/>
            <person name="Bu Z."/>
            <person name="Siguo L."/>
        </authorList>
    </citation>
    <scope>NUCLEOTIDE SEQUENCE [LARGE SCALE GENOMIC DNA]</scope>
    <source>
        <strain evidence="3 4">CV839-15</strain>
        <plasmid evidence="4">Plasmid pcv839-15-p1</plasmid>
    </source>
</reference>
<evidence type="ECO:0000256" key="1">
    <source>
        <dbReference type="SAM" id="Coils"/>
    </source>
</evidence>
<keyword evidence="3" id="KW-0614">Plasmid</keyword>
<dbReference type="InterPro" id="IPR021104">
    <property type="entry name" value="KfrA_DNA-bd_N"/>
</dbReference>
<dbReference type="Proteomes" id="UP000236551">
    <property type="component" value="Plasmid pCV839-15-p1"/>
</dbReference>
<feature type="domain" description="KfrA N-terminal DNA-binding" evidence="2">
    <location>
        <begin position="9"/>
        <end position="125"/>
    </location>
</feature>
<dbReference type="RefSeq" id="WP_032083970.1">
    <property type="nucleotide sequence ID" value="NZ_BGJW01000153.1"/>
</dbReference>
<organism evidence="3 4">
    <name type="scientific">Escherichia coli</name>
    <dbReference type="NCBI Taxonomy" id="562"/>
    <lineage>
        <taxon>Bacteria</taxon>
        <taxon>Pseudomonadati</taxon>
        <taxon>Pseudomonadota</taxon>
        <taxon>Gammaproteobacteria</taxon>
        <taxon>Enterobacterales</taxon>
        <taxon>Enterobacteriaceae</taxon>
        <taxon>Escherichia</taxon>
    </lineage>
</organism>
<name>A0A2H4TK93_ECOLX</name>
<dbReference type="AlphaFoldDB" id="A0A2H4TK93"/>
<accession>A0A2H4TK93</accession>
<evidence type="ECO:0000313" key="3">
    <source>
        <dbReference type="EMBL" id="ATZ29971.1"/>
    </source>
</evidence>
<protein>
    <recommendedName>
        <fullName evidence="2">KfrA N-terminal DNA-binding domain-containing protein</fullName>
    </recommendedName>
</protein>
<feature type="coiled-coil region" evidence="1">
    <location>
        <begin position="113"/>
        <end position="297"/>
    </location>
</feature>